<keyword evidence="1" id="KW-0732">Signal</keyword>
<gene>
    <name evidence="2" type="ORF">EV694_1673</name>
</gene>
<proteinExistence type="predicted"/>
<protein>
    <recommendedName>
        <fullName evidence="4">Lipoprotein</fullName>
    </recommendedName>
</protein>
<accession>A0A4R1FNJ7</accession>
<dbReference type="PROSITE" id="PS51257">
    <property type="entry name" value="PROKAR_LIPOPROTEIN"/>
    <property type="match status" value="1"/>
</dbReference>
<evidence type="ECO:0000313" key="3">
    <source>
        <dbReference type="Proteomes" id="UP000294702"/>
    </source>
</evidence>
<name>A0A4R1FNJ7_9PAST</name>
<dbReference type="Proteomes" id="UP000294702">
    <property type="component" value="Unassembled WGS sequence"/>
</dbReference>
<evidence type="ECO:0000313" key="2">
    <source>
        <dbReference type="EMBL" id="TCJ96123.1"/>
    </source>
</evidence>
<dbReference type="AlphaFoldDB" id="A0A4R1FNJ7"/>
<organism evidence="2 3">
    <name type="scientific">Volucribacter psittacicida</name>
    <dbReference type="NCBI Taxonomy" id="203482"/>
    <lineage>
        <taxon>Bacteria</taxon>
        <taxon>Pseudomonadati</taxon>
        <taxon>Pseudomonadota</taxon>
        <taxon>Gammaproteobacteria</taxon>
        <taxon>Pasteurellales</taxon>
        <taxon>Pasteurellaceae</taxon>
        <taxon>Volucribacter</taxon>
    </lineage>
</organism>
<reference evidence="2 3" key="1">
    <citation type="submission" date="2019-03" db="EMBL/GenBank/DDBJ databases">
        <title>Genomic Encyclopedia of Type Strains, Phase IV (KMG-IV): sequencing the most valuable type-strain genomes for metagenomic binning, comparative biology and taxonomic classification.</title>
        <authorList>
            <person name="Goeker M."/>
        </authorList>
    </citation>
    <scope>NUCLEOTIDE SEQUENCE [LARGE SCALE GENOMIC DNA]</scope>
    <source>
        <strain evidence="2 3">DSM 15534</strain>
    </source>
</reference>
<dbReference type="EMBL" id="SMFT01000004">
    <property type="protein sequence ID" value="TCJ96123.1"/>
    <property type="molecule type" value="Genomic_DNA"/>
</dbReference>
<dbReference type="RefSeq" id="WP_132691386.1">
    <property type="nucleotide sequence ID" value="NZ_SMFT01000004.1"/>
</dbReference>
<evidence type="ECO:0000256" key="1">
    <source>
        <dbReference type="SAM" id="SignalP"/>
    </source>
</evidence>
<keyword evidence="3" id="KW-1185">Reference proteome</keyword>
<feature type="signal peptide" evidence="1">
    <location>
        <begin position="1"/>
        <end position="21"/>
    </location>
</feature>
<dbReference type="OrthoDB" id="9847602at2"/>
<evidence type="ECO:0008006" key="4">
    <source>
        <dbReference type="Google" id="ProtNLM"/>
    </source>
</evidence>
<feature type="chain" id="PRO_5020475483" description="Lipoprotein" evidence="1">
    <location>
        <begin position="22"/>
        <end position="158"/>
    </location>
</feature>
<comment type="caution">
    <text evidence="2">The sequence shown here is derived from an EMBL/GenBank/DDBJ whole genome shotgun (WGS) entry which is preliminary data.</text>
</comment>
<sequence length="158" mass="17788">MKRIYQIFTLILAAFVMVACSDAKKDMQADINAIEQVTEQSNNLQKIEQLQTQLVSGSLDKEQLKQIFTEVSAEYSKLKDSVASLKLKTEEGKNVQAKFDNAITKFINLMNQSAEYVVNPPNEEQAAAFMQLQQDSTKKLLDANNALIELKNKVAEKK</sequence>